<gene>
    <name evidence="2" type="ORF">CDO51_02720</name>
</gene>
<name>A0A226BZR4_9FIRM</name>
<accession>A0A226BZR4</accession>
<keyword evidence="1" id="KW-0812">Transmembrane</keyword>
<evidence type="ECO:0000256" key="1">
    <source>
        <dbReference type="SAM" id="Phobius"/>
    </source>
</evidence>
<evidence type="ECO:0000313" key="3">
    <source>
        <dbReference type="Proteomes" id="UP000214588"/>
    </source>
</evidence>
<organism evidence="2 3">
    <name type="scientific">Natranaerobius trueperi</name>
    <dbReference type="NCBI Taxonomy" id="759412"/>
    <lineage>
        <taxon>Bacteria</taxon>
        <taxon>Bacillati</taxon>
        <taxon>Bacillota</taxon>
        <taxon>Clostridia</taxon>
        <taxon>Natranaerobiales</taxon>
        <taxon>Natranaerobiaceae</taxon>
        <taxon>Natranaerobius</taxon>
    </lineage>
</organism>
<dbReference type="AlphaFoldDB" id="A0A226BZR4"/>
<dbReference type="EMBL" id="NIQC01000004">
    <property type="protein sequence ID" value="OWZ84435.1"/>
    <property type="molecule type" value="Genomic_DNA"/>
</dbReference>
<protein>
    <submittedName>
        <fullName evidence="2">Uncharacterized protein</fullName>
    </submittedName>
</protein>
<evidence type="ECO:0000313" key="2">
    <source>
        <dbReference type="EMBL" id="OWZ84435.1"/>
    </source>
</evidence>
<comment type="caution">
    <text evidence="2">The sequence shown here is derived from an EMBL/GenBank/DDBJ whole genome shotgun (WGS) entry which is preliminary data.</text>
</comment>
<keyword evidence="1" id="KW-1133">Transmembrane helix</keyword>
<keyword evidence="1" id="KW-0472">Membrane</keyword>
<keyword evidence="3" id="KW-1185">Reference proteome</keyword>
<sequence length="184" mass="21754">MVIILFIIAIKGLFNLERFKHTNKLLIIIGAFLLISVMGSSIDIIRTSYYWVRANPLSSVDLEKANTEKRIDEKEVTLTLNLELIDYGTSKQEFKIRMYFPEEWQVFFEKEYYDLERPPYFTYGHRNVNDIQEEISLKLAEGISVDDLVENSSDQMTFKYKLYDDESEVLIKDYSLEDFALTLW</sequence>
<dbReference type="Proteomes" id="UP000214588">
    <property type="component" value="Unassembled WGS sequence"/>
</dbReference>
<reference evidence="2 3" key="1">
    <citation type="submission" date="2017-06" db="EMBL/GenBank/DDBJ databases">
        <title>Draft Genome Sequence of Natranaerobius trueperi halophilic, alkalithermophilic bacteria from soda lakes.</title>
        <authorList>
            <person name="Zhao B."/>
        </authorList>
    </citation>
    <scope>NUCLEOTIDE SEQUENCE [LARGE SCALE GENOMIC DNA]</scope>
    <source>
        <strain evidence="2 3">DSM 18760</strain>
    </source>
</reference>
<proteinExistence type="predicted"/>
<feature type="transmembrane region" description="Helical" evidence="1">
    <location>
        <begin position="25"/>
        <end position="45"/>
    </location>
</feature>